<evidence type="ECO:0000313" key="1">
    <source>
        <dbReference type="EMBL" id="KAK3505979.1"/>
    </source>
</evidence>
<dbReference type="Proteomes" id="UP001274896">
    <property type="component" value="Unassembled WGS sequence"/>
</dbReference>
<accession>A0AAE0UGV2</accession>
<dbReference type="AlphaFoldDB" id="A0AAE0UGV2"/>
<dbReference type="EMBL" id="JAUCMX010000254">
    <property type="protein sequence ID" value="KAK3505979.1"/>
    <property type="molecule type" value="Genomic_DNA"/>
</dbReference>
<protein>
    <submittedName>
        <fullName evidence="1">Uncharacterized protein</fullName>
    </submittedName>
</protein>
<comment type="caution">
    <text evidence="1">The sequence shown here is derived from an EMBL/GenBank/DDBJ whole genome shotgun (WGS) entry which is preliminary data.</text>
</comment>
<sequence length="421" mass="47315">MISHSSAESVIGKVFFSGAPPEAEVSGSIRRAGSRENTVLEVGDRQKVGNKVRVEGIMREDTERASERAEIQGRVSGRTSEMDLEALAERVTERLWLLRLDQVKEVCDGNKVPTGNVLTKRALIKKCTESIDAVIDNEEEEVAKRYMCSLLSFIEAQIEREKEENLGGHTHVTDLSQAENDVANELDLHQSYPEGHAVNTVMEKIKRNESEAGLNRPIEQQPFIGLAPEVTVRRDFKICGQIGESGQKDKLSYTNLMHQVDRGLRKGHGEAEIIEAVIKAISPGLSLRNMLEIKRDLTLSQLKIILKGHFKEDSSTDLYYKLVNITQNANESPQAFLFRAIELKEKLLCSCEEGGEYFSTEHIQKKFLRSVGTGLISDHIKFQLRPYLDDSKFSDEMLINKMNEAAGDEIEKLNKQKKNTG</sequence>
<organism evidence="1 2">
    <name type="scientific">Hemibagrus guttatus</name>
    <dbReference type="NCBI Taxonomy" id="175788"/>
    <lineage>
        <taxon>Eukaryota</taxon>
        <taxon>Metazoa</taxon>
        <taxon>Chordata</taxon>
        <taxon>Craniata</taxon>
        <taxon>Vertebrata</taxon>
        <taxon>Euteleostomi</taxon>
        <taxon>Actinopterygii</taxon>
        <taxon>Neopterygii</taxon>
        <taxon>Teleostei</taxon>
        <taxon>Ostariophysi</taxon>
        <taxon>Siluriformes</taxon>
        <taxon>Bagridae</taxon>
        <taxon>Hemibagrus</taxon>
    </lineage>
</organism>
<reference evidence="1" key="1">
    <citation type="submission" date="2023-06" db="EMBL/GenBank/DDBJ databases">
        <title>Male Hemibagrus guttatus genome.</title>
        <authorList>
            <person name="Bian C."/>
        </authorList>
    </citation>
    <scope>NUCLEOTIDE SEQUENCE</scope>
    <source>
        <strain evidence="1">Male_cb2023</strain>
        <tissue evidence="1">Muscle</tissue>
    </source>
</reference>
<proteinExistence type="predicted"/>
<keyword evidence="2" id="KW-1185">Reference proteome</keyword>
<name>A0AAE0UGV2_9TELE</name>
<gene>
    <name evidence="1" type="ORF">QTP70_002191</name>
</gene>
<evidence type="ECO:0000313" key="2">
    <source>
        <dbReference type="Proteomes" id="UP001274896"/>
    </source>
</evidence>